<evidence type="ECO:0000313" key="1">
    <source>
        <dbReference type="EMBL" id="MCY1137639.1"/>
    </source>
</evidence>
<sequence>MGFALFLRTVVVTPWLAGLFWHGGADARTVALALALGAVWAFPLLRRLGATSHKNAQRGLAATNAAT</sequence>
<dbReference type="RefSeq" id="WP_267561589.1">
    <property type="nucleotide sequence ID" value="NZ_JAPNTZ010000002.1"/>
</dbReference>
<dbReference type="Proteomes" id="UP001151002">
    <property type="component" value="Unassembled WGS sequence"/>
</dbReference>
<gene>
    <name evidence="1" type="ORF">OWR29_06470</name>
</gene>
<reference evidence="1" key="1">
    <citation type="submission" date="2022-11" db="EMBL/GenBank/DDBJ databases">
        <authorList>
            <person name="Somphong A."/>
            <person name="Phongsopitanun W."/>
        </authorList>
    </citation>
    <scope>NUCLEOTIDE SEQUENCE</scope>
    <source>
        <strain evidence="1">Pm04-4</strain>
    </source>
</reference>
<proteinExistence type="predicted"/>
<name>A0ABT4ATS0_9ACTN</name>
<keyword evidence="2" id="KW-1185">Reference proteome</keyword>
<protein>
    <submittedName>
        <fullName evidence="1">Uncharacterized protein</fullName>
    </submittedName>
</protein>
<evidence type="ECO:0000313" key="2">
    <source>
        <dbReference type="Proteomes" id="UP001151002"/>
    </source>
</evidence>
<organism evidence="1 2">
    <name type="scientific">Paractinoplanes pyxinae</name>
    <dbReference type="NCBI Taxonomy" id="2997416"/>
    <lineage>
        <taxon>Bacteria</taxon>
        <taxon>Bacillati</taxon>
        <taxon>Actinomycetota</taxon>
        <taxon>Actinomycetes</taxon>
        <taxon>Micromonosporales</taxon>
        <taxon>Micromonosporaceae</taxon>
        <taxon>Paractinoplanes</taxon>
    </lineage>
</organism>
<comment type="caution">
    <text evidence="1">The sequence shown here is derived from an EMBL/GenBank/DDBJ whole genome shotgun (WGS) entry which is preliminary data.</text>
</comment>
<dbReference type="EMBL" id="JAPNTZ010000002">
    <property type="protein sequence ID" value="MCY1137639.1"/>
    <property type="molecule type" value="Genomic_DNA"/>
</dbReference>
<accession>A0ABT4ATS0</accession>